<evidence type="ECO:0000313" key="2">
    <source>
        <dbReference type="Proteomes" id="UP001064048"/>
    </source>
</evidence>
<organism evidence="1 2">
    <name type="scientific">Choristoneura fumiferana</name>
    <name type="common">Spruce budworm moth</name>
    <name type="synonym">Archips fumiferana</name>
    <dbReference type="NCBI Taxonomy" id="7141"/>
    <lineage>
        <taxon>Eukaryota</taxon>
        <taxon>Metazoa</taxon>
        <taxon>Ecdysozoa</taxon>
        <taxon>Arthropoda</taxon>
        <taxon>Hexapoda</taxon>
        <taxon>Insecta</taxon>
        <taxon>Pterygota</taxon>
        <taxon>Neoptera</taxon>
        <taxon>Endopterygota</taxon>
        <taxon>Lepidoptera</taxon>
        <taxon>Glossata</taxon>
        <taxon>Ditrysia</taxon>
        <taxon>Tortricoidea</taxon>
        <taxon>Tortricidae</taxon>
        <taxon>Tortricinae</taxon>
        <taxon>Choristoneura</taxon>
    </lineage>
</organism>
<keyword evidence="2" id="KW-1185">Reference proteome</keyword>
<comment type="caution">
    <text evidence="1">The sequence shown here is derived from an EMBL/GenBank/DDBJ whole genome shotgun (WGS) entry which is preliminary data.</text>
</comment>
<gene>
    <name evidence="1" type="ORF">MSG28_000200</name>
</gene>
<accession>A0ACC0K038</accession>
<proteinExistence type="predicted"/>
<evidence type="ECO:0000313" key="1">
    <source>
        <dbReference type="EMBL" id="KAI8429602.1"/>
    </source>
</evidence>
<name>A0ACC0K038_CHOFU</name>
<sequence>MFGICSSASELISRRGVFSRRQYGSVEQSHPAPDQHRLDFRRPLVVDRWSTGGRRVNYKWTSRGQRVNVAWSTSGRLSGSNEAGPDVLIRRYRLENGNSLGEKDELFGPHNAPVLENPEFQTRWYFKYFLGKMHQNYIGLDGAREPFLLSVVQEGAAGLMRAIMFNKLGAHKIYIPPSAFANDQRTHTPIRPTVKQILNQFPAMERIDKMPREVSCAEIQKDVLLLEEQEGSVNFKVGVMFMKAGQRTDDEMLSNEFGDEKWDRFLSLLGDQIRLKGWNRFRGGLDVKGDMTGLYSVYTMHQGHEIMFHVSTLLPFSKDNKQQLERKRHIGNDIVNIIFTDASGHDTFNPQCVKSHFTPDVFAIVSEVPEGYKLSVFSDDSVPPFGPSLPCPPVFDDAHLFRDFLLVKLMNGEKAAFLTPTFALKRQRTLDTLIRDIYTEHCTDHKVPMLSRRALSDVWSGGSGGAGVARTERFLHVGQAIKLDAVLRGDAPTSLVSSGQTRRDGIAKGLWAGFWQRRGLPSPRSSVRSRYMCKRPGAHSQVVVCAGPGRRAPWEGRVWRSTPLPGAPLCAEQLTEGKLLLSTNSNTYILEESGTTRVVLRWEGSVRAARVTERAGLFRVGARANATGSLSSNAGGAGVYAVPVTELYAGAWAMRPLQDCKQARLSRTKTAHFFDLVEHSGRITLAVAVGRRVLLMAEEAKTDNDKSFDYVHIKDILLSEVPSLFKYLDCASGIIVAGYKHHWEVIDCSNNQTVKHADNAEERRGTLVNALRIGDERDRQLVLCYNHTCHFERLTSRGLESDAEYDFHWTTVPAAVVNAFPYIMAFAEDLLEIRLVANGSLVHAACIPGLKLLCGRRDIFYAACAPEFVPLSGETDPCHGLPPETYEQIRQRQGPYSVDEDEQGERKTCSAGEASTSRLDGASSSRSSSLSSEHENIRPPLQRMAPVSPPSSPQGKACTEHGSLSSRCVRIFKIPQGNLCAGAYQRQSVSADQVVPAFFPDRPNSIRQRLAEMKLDSRCRSGCSRDPPQ</sequence>
<dbReference type="EMBL" id="CM046131">
    <property type="protein sequence ID" value="KAI8429602.1"/>
    <property type="molecule type" value="Genomic_DNA"/>
</dbReference>
<protein>
    <submittedName>
        <fullName evidence="1">Uncharacterized protein</fullName>
    </submittedName>
</protein>
<dbReference type="Proteomes" id="UP001064048">
    <property type="component" value="Chromosome Z"/>
</dbReference>
<reference evidence="1 2" key="1">
    <citation type="journal article" date="2022" name="Genome Biol. Evol.">
        <title>The Spruce Budworm Genome: Reconstructing the Evolutionary History of Antifreeze Proteins.</title>
        <authorList>
            <person name="Beliveau C."/>
            <person name="Gagne P."/>
            <person name="Picq S."/>
            <person name="Vernygora O."/>
            <person name="Keeling C.I."/>
            <person name="Pinkney K."/>
            <person name="Doucet D."/>
            <person name="Wen F."/>
            <person name="Johnston J.S."/>
            <person name="Maaroufi H."/>
            <person name="Boyle B."/>
            <person name="Laroche J."/>
            <person name="Dewar K."/>
            <person name="Juretic N."/>
            <person name="Blackburn G."/>
            <person name="Nisole A."/>
            <person name="Brunet B."/>
            <person name="Brandao M."/>
            <person name="Lumley L."/>
            <person name="Duan J."/>
            <person name="Quan G."/>
            <person name="Lucarotti C.J."/>
            <person name="Roe A.D."/>
            <person name="Sperling F.A.H."/>
            <person name="Levesque R.C."/>
            <person name="Cusson M."/>
        </authorList>
    </citation>
    <scope>NUCLEOTIDE SEQUENCE [LARGE SCALE GENOMIC DNA]</scope>
    <source>
        <strain evidence="1">Glfc:IPQL:Cfum</strain>
    </source>
</reference>